<dbReference type="Proteomes" id="UP000813463">
    <property type="component" value="Chromosome 5"/>
</dbReference>
<keyword evidence="1" id="KW-1133">Transmembrane helix</keyword>
<evidence type="ECO:0000313" key="2">
    <source>
        <dbReference type="Proteomes" id="UP000813463"/>
    </source>
</evidence>
<dbReference type="RefSeq" id="XP_021845244.2">
    <property type="nucleotide sequence ID" value="XM_021989552.2"/>
</dbReference>
<keyword evidence="2" id="KW-1185">Reference proteome</keyword>
<reference evidence="3" key="2">
    <citation type="submission" date="2025-08" db="UniProtKB">
        <authorList>
            <consortium name="RefSeq"/>
        </authorList>
    </citation>
    <scope>IDENTIFICATION</scope>
    <source>
        <tissue evidence="3">Leaf</tissue>
    </source>
</reference>
<feature type="transmembrane region" description="Helical" evidence="1">
    <location>
        <begin position="105"/>
        <end position="123"/>
    </location>
</feature>
<sequence length="125" mass="13879">MDHDTDTAAIAAAMVAKFREESEKTRKMLDETTRACNQQTVMIEKSLVPAVKQLAAAVQGLEQVNRGGRTQIHIHISCLSIVLLALMMAMYCLSDYKPQHGSMEWYLKWALPCLLGILAAGMIEN</sequence>
<dbReference type="GeneID" id="110785110"/>
<feature type="transmembrane region" description="Helical" evidence="1">
    <location>
        <begin position="72"/>
        <end position="93"/>
    </location>
</feature>
<proteinExistence type="predicted"/>
<accession>A0A9R0JSD1</accession>
<evidence type="ECO:0000313" key="3">
    <source>
        <dbReference type="RefSeq" id="XP_021845244.2"/>
    </source>
</evidence>
<name>A0A9R0JSD1_SPIOL</name>
<evidence type="ECO:0000256" key="1">
    <source>
        <dbReference type="SAM" id="Phobius"/>
    </source>
</evidence>
<reference evidence="2" key="1">
    <citation type="journal article" date="2021" name="Nat. Commun.">
        <title>Genomic analyses provide insights into spinach domestication and the genetic basis of agronomic traits.</title>
        <authorList>
            <person name="Cai X."/>
            <person name="Sun X."/>
            <person name="Xu C."/>
            <person name="Sun H."/>
            <person name="Wang X."/>
            <person name="Ge C."/>
            <person name="Zhang Z."/>
            <person name="Wang Q."/>
            <person name="Fei Z."/>
            <person name="Jiao C."/>
            <person name="Wang Q."/>
        </authorList>
    </citation>
    <scope>NUCLEOTIDE SEQUENCE [LARGE SCALE GENOMIC DNA]</scope>
    <source>
        <strain evidence="2">cv. Varoflay</strain>
    </source>
</reference>
<keyword evidence="1" id="KW-0472">Membrane</keyword>
<gene>
    <name evidence="3" type="primary">LOC110785110</name>
</gene>
<protein>
    <submittedName>
        <fullName evidence="3">Uncharacterized protein</fullName>
    </submittedName>
</protein>
<organism evidence="2 3">
    <name type="scientific">Spinacia oleracea</name>
    <name type="common">Spinach</name>
    <dbReference type="NCBI Taxonomy" id="3562"/>
    <lineage>
        <taxon>Eukaryota</taxon>
        <taxon>Viridiplantae</taxon>
        <taxon>Streptophyta</taxon>
        <taxon>Embryophyta</taxon>
        <taxon>Tracheophyta</taxon>
        <taxon>Spermatophyta</taxon>
        <taxon>Magnoliopsida</taxon>
        <taxon>eudicotyledons</taxon>
        <taxon>Gunneridae</taxon>
        <taxon>Pentapetalae</taxon>
        <taxon>Caryophyllales</taxon>
        <taxon>Chenopodiaceae</taxon>
        <taxon>Chenopodioideae</taxon>
        <taxon>Anserineae</taxon>
        <taxon>Spinacia</taxon>
    </lineage>
</organism>
<keyword evidence="1" id="KW-0812">Transmembrane</keyword>
<dbReference type="AlphaFoldDB" id="A0A9R0JSD1"/>
<dbReference type="KEGG" id="soe:110785110"/>